<keyword evidence="3" id="KW-1185">Reference proteome</keyword>
<name>A0AAQ3WTE8_PASNO</name>
<dbReference type="Pfam" id="PF00646">
    <property type="entry name" value="F-box"/>
    <property type="match status" value="1"/>
</dbReference>
<dbReference type="PANTHER" id="PTHR34145:SF61">
    <property type="entry name" value="OS07G0161500 PROTEIN"/>
    <property type="match status" value="1"/>
</dbReference>
<dbReference type="AlphaFoldDB" id="A0AAQ3WTE8"/>
<dbReference type="SUPFAM" id="SSF52058">
    <property type="entry name" value="L domain-like"/>
    <property type="match status" value="1"/>
</dbReference>
<feature type="domain" description="F-box" evidence="1">
    <location>
        <begin position="73"/>
        <end position="123"/>
    </location>
</feature>
<dbReference type="CDD" id="cd22160">
    <property type="entry name" value="F-box_AtFBL13-like"/>
    <property type="match status" value="1"/>
</dbReference>
<dbReference type="InterPro" id="IPR055357">
    <property type="entry name" value="LRR_At1g61320_AtMIF1"/>
</dbReference>
<dbReference type="PANTHER" id="PTHR34145">
    <property type="entry name" value="OS02G0105600 PROTEIN"/>
    <property type="match status" value="1"/>
</dbReference>
<accession>A0AAQ3WTE8</accession>
<protein>
    <recommendedName>
        <fullName evidence="1">F-box domain-containing protein</fullName>
    </recommendedName>
</protein>
<dbReference type="SUPFAM" id="SSF81383">
    <property type="entry name" value="F-box domain"/>
    <property type="match status" value="1"/>
</dbReference>
<reference evidence="2 3" key="1">
    <citation type="submission" date="2024-02" db="EMBL/GenBank/DDBJ databases">
        <title>High-quality chromosome-scale genome assembly of Pensacola bahiagrass (Paspalum notatum Flugge var. saurae).</title>
        <authorList>
            <person name="Vega J.M."/>
            <person name="Podio M."/>
            <person name="Orjuela J."/>
            <person name="Siena L.A."/>
            <person name="Pessino S.C."/>
            <person name="Combes M.C."/>
            <person name="Mariac C."/>
            <person name="Albertini E."/>
            <person name="Pupilli F."/>
            <person name="Ortiz J.P.A."/>
            <person name="Leblanc O."/>
        </authorList>
    </citation>
    <scope>NUCLEOTIDE SEQUENCE [LARGE SCALE GENOMIC DNA]</scope>
    <source>
        <strain evidence="2">R1</strain>
        <tissue evidence="2">Leaf</tissue>
    </source>
</reference>
<dbReference type="Proteomes" id="UP001341281">
    <property type="component" value="Chromosome 05"/>
</dbReference>
<sequence length="555" mass="63929">MMAPTAPSFFVRPFALRQALRYAGDDHPPGYFALHCITVANKRGSDQYRWKAKRKRRSNKELRRSHLKTKRPRLQLCDLPSDILHYIISQLPIKEAVRTSILSKHWKYIWCFRKSLEFSYKSLFKDKRSIIPNHLVKKQDLIERVDTILNQHSGIGVEKLEVYFSLHNEHAEYIDRWLKFAIAAKTKQLILDFTFVQPEKEPYSFPFQLFDATTGSHLQSMKLGSVSLKQPADIKVLRNLTKLELVDVNMTNEELETMLSNCNVLEFLGISRCLMLTSLRTRSPLNHLNHLHVSDCPLLQQLELSFGLITLEYEGPLIPLASQSTLRNVSIKSSDICSALAYIFTKLPSTLPCLEMLTIGCEEFERANILDMPLKFTYLRHLRLELNFASLETRTTDVLDLACLLEAAPYMESLEIHMWMDCNLERYRKCHGDLRRLPSCPHPHLKVVNMTGFYGQKDQVELALHILENSSALEKMMINPKPTVAAIYVYLTLKDGLCFVDGYKVAQKYIVQADHGDVVDVVKVRHRDVKNVFTFTLVDPLYIALKAERDGEASL</sequence>
<dbReference type="InterPro" id="IPR001810">
    <property type="entry name" value="F-box_dom"/>
</dbReference>
<dbReference type="PROSITE" id="PS50181">
    <property type="entry name" value="FBOX"/>
    <property type="match status" value="1"/>
</dbReference>
<evidence type="ECO:0000259" key="1">
    <source>
        <dbReference type="PROSITE" id="PS50181"/>
    </source>
</evidence>
<proteinExistence type="predicted"/>
<evidence type="ECO:0000313" key="3">
    <source>
        <dbReference type="Proteomes" id="UP001341281"/>
    </source>
</evidence>
<dbReference type="Pfam" id="PF23622">
    <property type="entry name" value="LRR_At1g61320_AtMIF1"/>
    <property type="match status" value="1"/>
</dbReference>
<dbReference type="SMART" id="SM00256">
    <property type="entry name" value="FBOX"/>
    <property type="match status" value="1"/>
</dbReference>
<dbReference type="InterPro" id="IPR053781">
    <property type="entry name" value="F-box_AtFBL13-like"/>
</dbReference>
<dbReference type="InterPro" id="IPR032675">
    <property type="entry name" value="LRR_dom_sf"/>
</dbReference>
<evidence type="ECO:0000313" key="2">
    <source>
        <dbReference type="EMBL" id="WVZ73587.1"/>
    </source>
</evidence>
<dbReference type="Gene3D" id="3.80.10.10">
    <property type="entry name" value="Ribonuclease Inhibitor"/>
    <property type="match status" value="1"/>
</dbReference>
<dbReference type="InterPro" id="IPR053772">
    <property type="entry name" value="At1g61320/At1g61330-like"/>
</dbReference>
<dbReference type="InterPro" id="IPR036047">
    <property type="entry name" value="F-box-like_dom_sf"/>
</dbReference>
<dbReference type="EMBL" id="CP144749">
    <property type="protein sequence ID" value="WVZ73587.1"/>
    <property type="molecule type" value="Genomic_DNA"/>
</dbReference>
<gene>
    <name evidence="2" type="ORF">U9M48_021875</name>
</gene>
<organism evidence="2 3">
    <name type="scientific">Paspalum notatum var. saurae</name>
    <dbReference type="NCBI Taxonomy" id="547442"/>
    <lineage>
        <taxon>Eukaryota</taxon>
        <taxon>Viridiplantae</taxon>
        <taxon>Streptophyta</taxon>
        <taxon>Embryophyta</taxon>
        <taxon>Tracheophyta</taxon>
        <taxon>Spermatophyta</taxon>
        <taxon>Magnoliopsida</taxon>
        <taxon>Liliopsida</taxon>
        <taxon>Poales</taxon>
        <taxon>Poaceae</taxon>
        <taxon>PACMAD clade</taxon>
        <taxon>Panicoideae</taxon>
        <taxon>Andropogonodae</taxon>
        <taxon>Paspaleae</taxon>
        <taxon>Paspalinae</taxon>
        <taxon>Paspalum</taxon>
    </lineage>
</organism>